<dbReference type="AlphaFoldDB" id="A0A4X1UGR2"/>
<evidence type="ECO:0000313" key="2">
    <source>
        <dbReference type="Proteomes" id="UP000314985"/>
    </source>
</evidence>
<protein>
    <submittedName>
        <fullName evidence="1">Uncharacterized protein</fullName>
    </submittedName>
</protein>
<reference evidence="1" key="2">
    <citation type="submission" date="2025-08" db="UniProtKB">
        <authorList>
            <consortium name="Ensembl"/>
        </authorList>
    </citation>
    <scope>IDENTIFICATION</scope>
</reference>
<proteinExistence type="predicted"/>
<accession>A0A4X1UGR2</accession>
<dbReference type="Proteomes" id="UP000314985">
    <property type="component" value="Chromosome 12"/>
</dbReference>
<dbReference type="Ensembl" id="ENSSSCT00070033997.1">
    <property type="protein sequence ID" value="ENSSSCP00070028391.1"/>
    <property type="gene ID" value="ENSSSCG00070017240.1"/>
</dbReference>
<reference evidence="1 2" key="1">
    <citation type="submission" date="2017-08" db="EMBL/GenBank/DDBJ databases">
        <title>USMARCv1.0.</title>
        <authorList>
            <person name="Hannum G.I."/>
            <person name="Koren S."/>
            <person name="Schroeder S.G."/>
            <person name="Chin S.C."/>
            <person name="Nonneman D.J."/>
            <person name="Becker S.A."/>
            <person name="Rosen B.D."/>
            <person name="Bickhart D.M."/>
            <person name="Putnam N.H."/>
            <person name="Green R.E."/>
            <person name="Tuggle C.K."/>
            <person name="Liu H."/>
            <person name="Rohrer G.A."/>
            <person name="Warr A."/>
            <person name="Hall R."/>
            <person name="Kim K."/>
            <person name="Hume D.A."/>
            <person name="Talbot R."/>
            <person name="Chow W."/>
            <person name="Howe K."/>
            <person name="Schwartz A.S."/>
            <person name="Watson M."/>
            <person name="Archibald A.L."/>
            <person name="Phillippy A.M."/>
            <person name="Smith T.P.L."/>
        </authorList>
    </citation>
    <scope>NUCLEOTIDE SEQUENCE [LARGE SCALE GENOMIC DNA]</scope>
</reference>
<name>A0A4X1UGR2_PIG</name>
<sequence>MLPGPPGSTLIPRLQRPTALMPTATPVGRGLGTVALSQPSSPVVLHDLCTCVQGQPWNVCRLGFGGWGSKKALPLVLALPGGTHPLWKLGAHGALETLLGWSARPRGGRQETKMASGGLVCHRCRDLPLAGAGRWTWLSCHTHKEGCTLPTSGGAARALVC</sequence>
<evidence type="ECO:0000313" key="1">
    <source>
        <dbReference type="Ensembl" id="ENSSSCP00070028391.1"/>
    </source>
</evidence>
<organism evidence="1 2">
    <name type="scientific">Sus scrofa</name>
    <name type="common">Pig</name>
    <dbReference type="NCBI Taxonomy" id="9823"/>
    <lineage>
        <taxon>Eukaryota</taxon>
        <taxon>Metazoa</taxon>
        <taxon>Chordata</taxon>
        <taxon>Craniata</taxon>
        <taxon>Vertebrata</taxon>
        <taxon>Euteleostomi</taxon>
        <taxon>Mammalia</taxon>
        <taxon>Eutheria</taxon>
        <taxon>Laurasiatheria</taxon>
        <taxon>Artiodactyla</taxon>
        <taxon>Suina</taxon>
        <taxon>Suidae</taxon>
        <taxon>Sus</taxon>
    </lineage>
</organism>